<name>A0A1H7CE19_9DEIO</name>
<reference evidence="3" key="1">
    <citation type="submission" date="2016-10" db="EMBL/GenBank/DDBJ databases">
        <authorList>
            <person name="Varghese N."/>
            <person name="Submissions S."/>
        </authorList>
    </citation>
    <scope>NUCLEOTIDE SEQUENCE [LARGE SCALE GENOMIC DNA]</scope>
    <source>
        <strain evidence="3">CGMCC 1.10218</strain>
    </source>
</reference>
<sequence>MTTQAQARSVGPADGRVLVNPIGGRMVLKIPDALTAGAYSVHDNLLPPHSPGPRPHLQRDHEETFYVLEGELTVQVEGETIQAGAGAFVVIPRGLVHQPSNRTAHETRVLLIFSPGGMDHFFVEAAEGHYPLQARPKTAEQQARLEAFTERYGYRFADVSDAGKRDV</sequence>
<dbReference type="InterPro" id="IPR014710">
    <property type="entry name" value="RmlC-like_jellyroll"/>
</dbReference>
<dbReference type="Pfam" id="PF07883">
    <property type="entry name" value="Cupin_2"/>
    <property type="match status" value="1"/>
</dbReference>
<dbReference type="SUPFAM" id="SSF51182">
    <property type="entry name" value="RmlC-like cupins"/>
    <property type="match status" value="1"/>
</dbReference>
<evidence type="ECO:0000313" key="3">
    <source>
        <dbReference type="Proteomes" id="UP000199223"/>
    </source>
</evidence>
<keyword evidence="3" id="KW-1185">Reference proteome</keyword>
<proteinExistence type="predicted"/>
<gene>
    <name evidence="2" type="ORF">SAMN04488058_12211</name>
</gene>
<protein>
    <submittedName>
        <fullName evidence="2">Cupin domain-containing protein</fullName>
    </submittedName>
</protein>
<feature type="domain" description="Cupin type-2" evidence="1">
    <location>
        <begin position="46"/>
        <end position="113"/>
    </location>
</feature>
<evidence type="ECO:0000259" key="1">
    <source>
        <dbReference type="Pfam" id="PF07883"/>
    </source>
</evidence>
<dbReference type="Proteomes" id="UP000199223">
    <property type="component" value="Unassembled WGS sequence"/>
</dbReference>
<evidence type="ECO:0000313" key="2">
    <source>
        <dbReference type="EMBL" id="SEJ83895.1"/>
    </source>
</evidence>
<dbReference type="STRING" id="856736.SAMN04488058_12211"/>
<organism evidence="2 3">
    <name type="scientific">Deinococcus reticulitermitis</name>
    <dbReference type="NCBI Taxonomy" id="856736"/>
    <lineage>
        <taxon>Bacteria</taxon>
        <taxon>Thermotogati</taxon>
        <taxon>Deinococcota</taxon>
        <taxon>Deinococci</taxon>
        <taxon>Deinococcales</taxon>
        <taxon>Deinococcaceae</taxon>
        <taxon>Deinococcus</taxon>
    </lineage>
</organism>
<dbReference type="Gene3D" id="2.60.120.10">
    <property type="entry name" value="Jelly Rolls"/>
    <property type="match status" value="1"/>
</dbReference>
<dbReference type="RefSeq" id="WP_092265565.1">
    <property type="nucleotide sequence ID" value="NZ_FNZA01000022.1"/>
</dbReference>
<dbReference type="InterPro" id="IPR011051">
    <property type="entry name" value="RmlC_Cupin_sf"/>
</dbReference>
<accession>A0A1H7CE19</accession>
<dbReference type="OrthoDB" id="9794183at2"/>
<dbReference type="PANTHER" id="PTHR36440:SF1">
    <property type="entry name" value="PUTATIVE (AFU_ORTHOLOGUE AFUA_8G07350)-RELATED"/>
    <property type="match status" value="1"/>
</dbReference>
<dbReference type="InterPro" id="IPR053146">
    <property type="entry name" value="QDO-like"/>
</dbReference>
<dbReference type="PANTHER" id="PTHR36440">
    <property type="entry name" value="PUTATIVE (AFU_ORTHOLOGUE AFUA_8G07350)-RELATED"/>
    <property type="match status" value="1"/>
</dbReference>
<dbReference type="InterPro" id="IPR013096">
    <property type="entry name" value="Cupin_2"/>
</dbReference>
<dbReference type="AlphaFoldDB" id="A0A1H7CE19"/>
<dbReference type="EMBL" id="FNZA01000022">
    <property type="protein sequence ID" value="SEJ83895.1"/>
    <property type="molecule type" value="Genomic_DNA"/>
</dbReference>